<accession>A0A165KM17</accession>
<dbReference type="InterPro" id="IPR000719">
    <property type="entry name" value="Prot_kinase_dom"/>
</dbReference>
<reference evidence="2 3" key="1">
    <citation type="journal article" date="2016" name="Mol. Biol. Evol.">
        <title>Comparative Genomics of Early-Diverging Mushroom-Forming Fungi Provides Insights into the Origins of Lignocellulose Decay Capabilities.</title>
        <authorList>
            <person name="Nagy L.G."/>
            <person name="Riley R."/>
            <person name="Tritt A."/>
            <person name="Adam C."/>
            <person name="Daum C."/>
            <person name="Floudas D."/>
            <person name="Sun H."/>
            <person name="Yadav J.S."/>
            <person name="Pangilinan J."/>
            <person name="Larsson K.H."/>
            <person name="Matsuura K."/>
            <person name="Barry K."/>
            <person name="Labutti K."/>
            <person name="Kuo R."/>
            <person name="Ohm R.A."/>
            <person name="Bhattacharya S.S."/>
            <person name="Shirouzu T."/>
            <person name="Yoshinaga Y."/>
            <person name="Martin F.M."/>
            <person name="Grigoriev I.V."/>
            <person name="Hibbett D.S."/>
        </authorList>
    </citation>
    <scope>NUCLEOTIDE SEQUENCE [LARGE SCALE GENOMIC DNA]</scope>
    <source>
        <strain evidence="2 3">HHB12029</strain>
    </source>
</reference>
<feature type="domain" description="Protein kinase" evidence="1">
    <location>
        <begin position="27"/>
        <end position="153"/>
    </location>
</feature>
<organism evidence="2 3">
    <name type="scientific">Exidia glandulosa HHB12029</name>
    <dbReference type="NCBI Taxonomy" id="1314781"/>
    <lineage>
        <taxon>Eukaryota</taxon>
        <taxon>Fungi</taxon>
        <taxon>Dikarya</taxon>
        <taxon>Basidiomycota</taxon>
        <taxon>Agaricomycotina</taxon>
        <taxon>Agaricomycetes</taxon>
        <taxon>Auriculariales</taxon>
        <taxon>Exidiaceae</taxon>
        <taxon>Exidia</taxon>
    </lineage>
</organism>
<gene>
    <name evidence="2" type="ORF">EXIGLDRAFT_421109</name>
</gene>
<evidence type="ECO:0000259" key="1">
    <source>
        <dbReference type="PROSITE" id="PS50011"/>
    </source>
</evidence>
<dbReference type="Proteomes" id="UP000077266">
    <property type="component" value="Unassembled WGS sequence"/>
</dbReference>
<dbReference type="Pfam" id="PF07714">
    <property type="entry name" value="PK_Tyr_Ser-Thr"/>
    <property type="match status" value="1"/>
</dbReference>
<dbReference type="InterPro" id="IPR001245">
    <property type="entry name" value="Ser-Thr/Tyr_kinase_cat_dom"/>
</dbReference>
<evidence type="ECO:0000313" key="3">
    <source>
        <dbReference type="Proteomes" id="UP000077266"/>
    </source>
</evidence>
<dbReference type="OrthoDB" id="1924919at2759"/>
<dbReference type="InterPro" id="IPR011009">
    <property type="entry name" value="Kinase-like_dom_sf"/>
</dbReference>
<dbReference type="SUPFAM" id="SSF56112">
    <property type="entry name" value="Protein kinase-like (PK-like)"/>
    <property type="match status" value="1"/>
</dbReference>
<dbReference type="GO" id="GO:0004672">
    <property type="term" value="F:protein kinase activity"/>
    <property type="evidence" value="ECO:0007669"/>
    <property type="project" value="InterPro"/>
</dbReference>
<dbReference type="Gene3D" id="1.10.510.10">
    <property type="entry name" value="Transferase(Phosphotransferase) domain 1"/>
    <property type="match status" value="1"/>
</dbReference>
<proteinExistence type="predicted"/>
<keyword evidence="3" id="KW-1185">Reference proteome</keyword>
<sequence length="153" mass="16869">MAGTDSNDPEHLRIALAALNISSEITGISVDACRYGGIADIYQGVRMSSGASGPTSVAIKFIRSNKKEFETMLRRYRREIRVWQGIDHPNVLPLLGLYWGSRQLPALVSPWCEHGSISAYLQTLPAGVDVLQRKHVSLQEIARGLAYRKHGAP</sequence>
<protein>
    <recommendedName>
        <fullName evidence="1">Protein kinase domain-containing protein</fullName>
    </recommendedName>
</protein>
<dbReference type="GO" id="GO:0005524">
    <property type="term" value="F:ATP binding"/>
    <property type="evidence" value="ECO:0007669"/>
    <property type="project" value="InterPro"/>
</dbReference>
<dbReference type="PROSITE" id="PS50011">
    <property type="entry name" value="PROTEIN_KINASE_DOM"/>
    <property type="match status" value="1"/>
</dbReference>
<dbReference type="AlphaFoldDB" id="A0A165KM17"/>
<dbReference type="InParanoid" id="A0A165KM17"/>
<evidence type="ECO:0000313" key="2">
    <source>
        <dbReference type="EMBL" id="KZV96562.1"/>
    </source>
</evidence>
<name>A0A165KM17_EXIGL</name>
<dbReference type="EMBL" id="KV425941">
    <property type="protein sequence ID" value="KZV96562.1"/>
    <property type="molecule type" value="Genomic_DNA"/>
</dbReference>